<dbReference type="Gene3D" id="3.30.420.40">
    <property type="match status" value="2"/>
</dbReference>
<dbReference type="EMBL" id="OB709940">
    <property type="protein sequence ID" value="CAD7238835.1"/>
    <property type="molecule type" value="Genomic_DNA"/>
</dbReference>
<sequence>MLQELDIPIEMLPQVCDSLSHFGDYHYQGTAIPIRAMSGDQQSALFGQACFTEGSAKNTYGTGCFMLLNTGEEAKNSQHGLLTTIAWRIQ</sequence>
<evidence type="ECO:0000313" key="4">
    <source>
        <dbReference type="EMBL" id="CAD7238835.1"/>
    </source>
</evidence>
<dbReference type="GO" id="GO:0019563">
    <property type="term" value="P:glycerol catabolic process"/>
    <property type="evidence" value="ECO:0007669"/>
    <property type="project" value="TreeGrafter"/>
</dbReference>
<dbReference type="AlphaFoldDB" id="A0A7R8WXS2"/>
<dbReference type="InterPro" id="IPR043129">
    <property type="entry name" value="ATPase_NBD"/>
</dbReference>
<feature type="non-terminal residue" evidence="4">
    <location>
        <position position="90"/>
    </location>
</feature>
<dbReference type="OrthoDB" id="5422795at2759"/>
<organism evidence="4">
    <name type="scientific">Cyprideis torosa</name>
    <dbReference type="NCBI Taxonomy" id="163714"/>
    <lineage>
        <taxon>Eukaryota</taxon>
        <taxon>Metazoa</taxon>
        <taxon>Ecdysozoa</taxon>
        <taxon>Arthropoda</taxon>
        <taxon>Crustacea</taxon>
        <taxon>Oligostraca</taxon>
        <taxon>Ostracoda</taxon>
        <taxon>Podocopa</taxon>
        <taxon>Podocopida</taxon>
        <taxon>Cytherocopina</taxon>
        <taxon>Cytheroidea</taxon>
        <taxon>Cytherideidae</taxon>
        <taxon>Cyprideis</taxon>
    </lineage>
</organism>
<dbReference type="PANTHER" id="PTHR10196:SF69">
    <property type="entry name" value="GLYCEROL KINASE"/>
    <property type="match status" value="1"/>
</dbReference>
<evidence type="ECO:0000256" key="2">
    <source>
        <dbReference type="ARBA" id="ARBA00022679"/>
    </source>
</evidence>
<accession>A0A7R8WXS2</accession>
<protein>
    <submittedName>
        <fullName evidence="4">Uncharacterized protein</fullName>
    </submittedName>
</protein>
<keyword evidence="3" id="KW-0418">Kinase</keyword>
<dbReference type="GO" id="GO:0004370">
    <property type="term" value="F:glycerol kinase activity"/>
    <property type="evidence" value="ECO:0007669"/>
    <property type="project" value="TreeGrafter"/>
</dbReference>
<dbReference type="GO" id="GO:0005829">
    <property type="term" value="C:cytosol"/>
    <property type="evidence" value="ECO:0007669"/>
    <property type="project" value="TreeGrafter"/>
</dbReference>
<keyword evidence="2" id="KW-0808">Transferase</keyword>
<comment type="similarity">
    <text evidence="1">Belongs to the FGGY kinase family.</text>
</comment>
<gene>
    <name evidence="4" type="ORF">CTOB1V02_LOCUS16650</name>
</gene>
<proteinExistence type="inferred from homology"/>
<evidence type="ECO:0000256" key="1">
    <source>
        <dbReference type="ARBA" id="ARBA00009156"/>
    </source>
</evidence>
<name>A0A7R8WXS2_9CRUS</name>
<reference evidence="4" key="1">
    <citation type="submission" date="2020-11" db="EMBL/GenBank/DDBJ databases">
        <authorList>
            <person name="Tran Van P."/>
        </authorList>
    </citation>
    <scope>NUCLEOTIDE SEQUENCE</scope>
</reference>
<dbReference type="PANTHER" id="PTHR10196">
    <property type="entry name" value="SUGAR KINASE"/>
    <property type="match status" value="1"/>
</dbReference>
<evidence type="ECO:0000256" key="3">
    <source>
        <dbReference type="ARBA" id="ARBA00022777"/>
    </source>
</evidence>
<dbReference type="SUPFAM" id="SSF53067">
    <property type="entry name" value="Actin-like ATPase domain"/>
    <property type="match status" value="2"/>
</dbReference>